<evidence type="ECO:0000256" key="5">
    <source>
        <dbReference type="ARBA" id="ARBA00023016"/>
    </source>
</evidence>
<feature type="region of interest" description="Disordered" evidence="12">
    <location>
        <begin position="511"/>
        <end position="572"/>
    </location>
</feature>
<evidence type="ECO:0000256" key="8">
    <source>
        <dbReference type="ARBA" id="ARBA00023163"/>
    </source>
</evidence>
<keyword evidence="5" id="KW-0346">Stress response</keyword>
<dbReference type="GeneID" id="109726612"/>
<keyword evidence="4" id="KW-0805">Transcription regulation</keyword>
<evidence type="ECO:0000256" key="11">
    <source>
        <dbReference type="SAM" id="Coils"/>
    </source>
</evidence>
<dbReference type="PANTHER" id="PTHR10015">
    <property type="entry name" value="HEAT SHOCK TRANSCRIPTION FACTOR"/>
    <property type="match status" value="1"/>
</dbReference>
<protein>
    <submittedName>
        <fullName evidence="15">Heat stress transcription factor A-5 isoform X1</fullName>
    </submittedName>
</protein>
<feature type="domain" description="HSF-type DNA-binding" evidence="13">
    <location>
        <begin position="244"/>
        <end position="268"/>
    </location>
</feature>
<evidence type="ECO:0000313" key="15">
    <source>
        <dbReference type="RefSeq" id="XP_020111907.1"/>
    </source>
</evidence>
<evidence type="ECO:0000256" key="3">
    <source>
        <dbReference type="ARBA" id="ARBA00022553"/>
    </source>
</evidence>
<evidence type="ECO:0000256" key="2">
    <source>
        <dbReference type="ARBA" id="ARBA00011233"/>
    </source>
</evidence>
<feature type="compositionally biased region" description="Polar residues" evidence="12">
    <location>
        <begin position="511"/>
        <end position="539"/>
    </location>
</feature>
<dbReference type="Pfam" id="PF00447">
    <property type="entry name" value="HSF_DNA-bind"/>
    <property type="match status" value="1"/>
</dbReference>
<name>A0A6P5GVQ2_ANACO</name>
<gene>
    <name evidence="15" type="primary">LOC109726612</name>
</gene>
<dbReference type="GO" id="GO:0003700">
    <property type="term" value="F:DNA-binding transcription factor activity"/>
    <property type="evidence" value="ECO:0007669"/>
    <property type="project" value="InterPro"/>
</dbReference>
<dbReference type="GO" id="GO:0034605">
    <property type="term" value="P:cellular response to heat"/>
    <property type="evidence" value="ECO:0007669"/>
    <property type="project" value="TreeGrafter"/>
</dbReference>
<feature type="compositionally biased region" description="Basic and acidic residues" evidence="12">
    <location>
        <begin position="616"/>
        <end position="629"/>
    </location>
</feature>
<proteinExistence type="inferred from homology"/>
<dbReference type="InterPro" id="IPR036388">
    <property type="entry name" value="WH-like_DNA-bd_sf"/>
</dbReference>
<keyword evidence="6 11" id="KW-0175">Coiled coil</keyword>
<keyword evidence="14" id="KW-1185">Reference proteome</keyword>
<evidence type="ECO:0000256" key="6">
    <source>
        <dbReference type="ARBA" id="ARBA00023054"/>
    </source>
</evidence>
<reference evidence="15" key="2">
    <citation type="submission" date="2025-08" db="UniProtKB">
        <authorList>
            <consortium name="RefSeq"/>
        </authorList>
    </citation>
    <scope>IDENTIFICATION</scope>
    <source>
        <tissue evidence="15">Leaf</tissue>
    </source>
</reference>
<dbReference type="GO" id="GO:0000978">
    <property type="term" value="F:RNA polymerase II cis-regulatory region sequence-specific DNA binding"/>
    <property type="evidence" value="ECO:0007669"/>
    <property type="project" value="TreeGrafter"/>
</dbReference>
<dbReference type="RefSeq" id="XP_020111907.1">
    <property type="nucleotide sequence ID" value="XM_020256318.1"/>
</dbReference>
<feature type="coiled-coil region" evidence="11">
    <location>
        <begin position="305"/>
        <end position="339"/>
    </location>
</feature>
<dbReference type="GO" id="GO:0006357">
    <property type="term" value="P:regulation of transcription by RNA polymerase II"/>
    <property type="evidence" value="ECO:0007669"/>
    <property type="project" value="TreeGrafter"/>
</dbReference>
<dbReference type="Proteomes" id="UP000515123">
    <property type="component" value="Linkage group 21"/>
</dbReference>
<dbReference type="Gene3D" id="1.10.10.10">
    <property type="entry name" value="Winged helix-like DNA-binding domain superfamily/Winged helix DNA-binding domain"/>
    <property type="match status" value="1"/>
</dbReference>
<evidence type="ECO:0000256" key="12">
    <source>
        <dbReference type="SAM" id="MobiDB-lite"/>
    </source>
</evidence>
<feature type="compositionally biased region" description="Polar residues" evidence="12">
    <location>
        <begin position="597"/>
        <end position="611"/>
    </location>
</feature>
<dbReference type="GO" id="GO:0005634">
    <property type="term" value="C:nucleus"/>
    <property type="evidence" value="ECO:0007669"/>
    <property type="project" value="UniProtKB-SubCell"/>
</dbReference>
<dbReference type="FunFam" id="1.10.10.10:FF:000057">
    <property type="entry name" value="Heat shock transcription factor 1"/>
    <property type="match status" value="1"/>
</dbReference>
<dbReference type="SMART" id="SM00415">
    <property type="entry name" value="HSF"/>
    <property type="match status" value="1"/>
</dbReference>
<keyword evidence="7" id="KW-0238">DNA-binding</keyword>
<organism evidence="14 15">
    <name type="scientific">Ananas comosus</name>
    <name type="common">Pineapple</name>
    <name type="synonym">Ananas ananas</name>
    <dbReference type="NCBI Taxonomy" id="4615"/>
    <lineage>
        <taxon>Eukaryota</taxon>
        <taxon>Viridiplantae</taxon>
        <taxon>Streptophyta</taxon>
        <taxon>Embryophyta</taxon>
        <taxon>Tracheophyta</taxon>
        <taxon>Spermatophyta</taxon>
        <taxon>Magnoliopsida</taxon>
        <taxon>Liliopsida</taxon>
        <taxon>Poales</taxon>
        <taxon>Bromeliaceae</taxon>
        <taxon>Bromelioideae</taxon>
        <taxon>Ananas</taxon>
    </lineage>
</organism>
<dbReference type="OrthoDB" id="60033at2759"/>
<evidence type="ECO:0000256" key="1">
    <source>
        <dbReference type="ARBA" id="ARBA00004123"/>
    </source>
</evidence>
<evidence type="ECO:0000256" key="9">
    <source>
        <dbReference type="ARBA" id="ARBA00023242"/>
    </source>
</evidence>
<comment type="subunit">
    <text evidence="2">Homotrimer.</text>
</comment>
<dbReference type="AlphaFoldDB" id="A0A6P5GVQ2"/>
<keyword evidence="9" id="KW-0539">Nucleus</keyword>
<feature type="compositionally biased region" description="Polar residues" evidence="12">
    <location>
        <begin position="550"/>
        <end position="565"/>
    </location>
</feature>
<evidence type="ECO:0000256" key="4">
    <source>
        <dbReference type="ARBA" id="ARBA00023015"/>
    </source>
</evidence>
<comment type="similarity">
    <text evidence="10">Belongs to the HSF family.</text>
</comment>
<feature type="compositionally biased region" description="Low complexity" evidence="12">
    <location>
        <begin position="100"/>
        <end position="128"/>
    </location>
</feature>
<keyword evidence="8" id="KW-0804">Transcription</keyword>
<feature type="region of interest" description="Disordered" evidence="12">
    <location>
        <begin position="589"/>
        <end position="629"/>
    </location>
</feature>
<evidence type="ECO:0000313" key="14">
    <source>
        <dbReference type="Proteomes" id="UP000515123"/>
    </source>
</evidence>
<feature type="region of interest" description="Disordered" evidence="12">
    <location>
        <begin position="99"/>
        <end position="139"/>
    </location>
</feature>
<accession>A0A6P5GVQ2</accession>
<evidence type="ECO:0000256" key="10">
    <source>
        <dbReference type="RuleBase" id="RU004020"/>
    </source>
</evidence>
<dbReference type="PROSITE" id="PS00434">
    <property type="entry name" value="HSF_DOMAIN"/>
    <property type="match status" value="1"/>
</dbReference>
<reference evidence="14" key="1">
    <citation type="journal article" date="2015" name="Nat. Genet.">
        <title>The pineapple genome and the evolution of CAM photosynthesis.</title>
        <authorList>
            <person name="Ming R."/>
            <person name="VanBuren R."/>
            <person name="Wai C.M."/>
            <person name="Tang H."/>
            <person name="Schatz M.C."/>
            <person name="Bowers J.E."/>
            <person name="Lyons E."/>
            <person name="Wang M.L."/>
            <person name="Chen J."/>
            <person name="Biggers E."/>
            <person name="Zhang J."/>
            <person name="Huang L."/>
            <person name="Zhang L."/>
            <person name="Miao W."/>
            <person name="Zhang J."/>
            <person name="Ye Z."/>
            <person name="Miao C."/>
            <person name="Lin Z."/>
            <person name="Wang H."/>
            <person name="Zhou H."/>
            <person name="Yim W.C."/>
            <person name="Priest H.D."/>
            <person name="Zheng C."/>
            <person name="Woodhouse M."/>
            <person name="Edger P.P."/>
            <person name="Guyot R."/>
            <person name="Guo H.B."/>
            <person name="Guo H."/>
            <person name="Zheng G."/>
            <person name="Singh R."/>
            <person name="Sharma A."/>
            <person name="Min X."/>
            <person name="Zheng Y."/>
            <person name="Lee H."/>
            <person name="Gurtowski J."/>
            <person name="Sedlazeck F.J."/>
            <person name="Harkess A."/>
            <person name="McKain M.R."/>
            <person name="Liao Z."/>
            <person name="Fang J."/>
            <person name="Liu J."/>
            <person name="Zhang X."/>
            <person name="Zhang Q."/>
            <person name="Hu W."/>
            <person name="Qin Y."/>
            <person name="Wang K."/>
            <person name="Chen L.Y."/>
            <person name="Shirley N."/>
            <person name="Lin Y.R."/>
            <person name="Liu L.Y."/>
            <person name="Hernandez A.G."/>
            <person name="Wright C.L."/>
            <person name="Bulone V."/>
            <person name="Tuskan G.A."/>
            <person name="Heath K."/>
            <person name="Zee F."/>
            <person name="Moore P.H."/>
            <person name="Sunkar R."/>
            <person name="Leebens-Mack J.H."/>
            <person name="Mockler T."/>
            <person name="Bennetzen J.L."/>
            <person name="Freeling M."/>
            <person name="Sankoff D."/>
            <person name="Paterson A.H."/>
            <person name="Zhu X."/>
            <person name="Yang X."/>
            <person name="Smith J.A."/>
            <person name="Cushman J.C."/>
            <person name="Paull R.E."/>
            <person name="Yu Q."/>
        </authorList>
    </citation>
    <scope>NUCLEOTIDE SEQUENCE [LARGE SCALE GENOMIC DNA]</scope>
    <source>
        <strain evidence="14">cv. F153</strain>
    </source>
</reference>
<dbReference type="PRINTS" id="PR00056">
    <property type="entry name" value="HSFDOMAIN"/>
</dbReference>
<dbReference type="InterPro" id="IPR000232">
    <property type="entry name" value="HSF_DNA-bd"/>
</dbReference>
<comment type="subcellular location">
    <subcellularLocation>
        <location evidence="1">Nucleus</location>
    </subcellularLocation>
</comment>
<evidence type="ECO:0000259" key="13">
    <source>
        <dbReference type="PROSITE" id="PS00434"/>
    </source>
</evidence>
<evidence type="ECO:0000256" key="7">
    <source>
        <dbReference type="ARBA" id="ARBA00023125"/>
    </source>
</evidence>
<sequence length="629" mass="68842">MAAPTPRPSANRGLRAAATVEPRRCVVRDGSPSAVLAEHHARGVASWRTGSRIGCGMGSGLGWAAIMSAMVQRIQGSSAAAAAAAGARWESLRRAAHAGTTIAAPPSSSRSPAASPPSLATTMTTPASRRGRGREREDLNPNTVLSKVLSLSLSLSLVFLLPRSQGSPLLLLLHHHHCRRRDLLLFLYTVMDGGGGGGGGGPAPFLIKTYEMVDDAATDDIVSWSPTETSFVVWNPPEFAARLLPTYFKHNNFSSFIRQLNTYGFHKIDPERWEFANDYFIKGQKHQLKNIHRRKPIHSHSHPPGSLADSERAALEEEIERLTREKASLHNDLWRFKQQQSGAKIQIEDLDRRLLDMEQRQLKLIAFVQRAMRNPKFRDNLIKMAGASLLADSVDAIHKKRRLPGVEVTENSSFYDDHSSTSKPDANNLFQQDFCDKLQLGLCSAMTVASTQCSDDDNVSKNPECGRAVECLSDTGASFCSSKNVLVPRQIDEGLFPCHLNLTLASSSMQIDRNQYSNRTQSTEEQEPGNSTELNLASTSRDDGLRKLVGNSSSTGGDSHANVTSLKEGAPVSNELPAAQPARVNDVFWEQFLTERPGSSDTEEASSSLRANPSGEHQEDRKQGSEDMK</sequence>
<keyword evidence="3" id="KW-0597">Phosphoprotein</keyword>
<dbReference type="PANTHER" id="PTHR10015:SF461">
    <property type="entry name" value="HEAT STRESS TRANSCRIPTION FACTOR A-5"/>
    <property type="match status" value="1"/>
</dbReference>
<dbReference type="InterPro" id="IPR036390">
    <property type="entry name" value="WH_DNA-bd_sf"/>
</dbReference>
<dbReference type="SUPFAM" id="SSF46785">
    <property type="entry name" value="Winged helix' DNA-binding domain"/>
    <property type="match status" value="1"/>
</dbReference>